<dbReference type="CDD" id="cd18139">
    <property type="entry name" value="HLD_clamp_RarA"/>
    <property type="match status" value="1"/>
</dbReference>
<evidence type="ECO:0000259" key="7">
    <source>
        <dbReference type="SMART" id="SM00382"/>
    </source>
</evidence>
<keyword evidence="4" id="KW-0235">DNA replication</keyword>
<dbReference type="KEGG" id="hpk:Hprae_0694"/>
<evidence type="ECO:0000256" key="6">
    <source>
        <dbReference type="ARBA" id="ARBA00022840"/>
    </source>
</evidence>
<dbReference type="Proteomes" id="UP000006866">
    <property type="component" value="Chromosome"/>
</dbReference>
<accession>E3DQF2</accession>
<evidence type="ECO:0000256" key="5">
    <source>
        <dbReference type="ARBA" id="ARBA00022741"/>
    </source>
</evidence>
<dbReference type="GO" id="GO:0005524">
    <property type="term" value="F:ATP binding"/>
    <property type="evidence" value="ECO:0007669"/>
    <property type="project" value="UniProtKB-KW"/>
</dbReference>
<reference evidence="9" key="1">
    <citation type="submission" date="2010-10" db="EMBL/GenBank/DDBJ databases">
        <title>The complete genome of Halanaerobium praevalens DSM 2228.</title>
        <authorList>
            <consortium name="US DOE Joint Genome Institute (JGI-PGF)"/>
            <person name="Lucas S."/>
            <person name="Copeland A."/>
            <person name="Lapidus A."/>
            <person name="Glavina del Rio T."/>
            <person name="Dalin E."/>
            <person name="Tice H."/>
            <person name="Bruce D."/>
            <person name="Goodwin L."/>
            <person name="Pitluck S."/>
            <person name="Kyrpides N."/>
            <person name="Mavromatis K."/>
            <person name="Ivanova N."/>
            <person name="Ovchinnikova G."/>
            <person name="Chertkov O."/>
            <person name="Detter J.C."/>
            <person name="Han C."/>
            <person name="Larimer F."/>
            <person name="Land M."/>
            <person name="Hauser L."/>
            <person name="Markowitz V."/>
            <person name="Cheng J.-F."/>
            <person name="Hugenholtz P."/>
            <person name="Woyke T."/>
            <person name="Wu D."/>
            <person name="Tindall B."/>
            <person name="Pomrenke H.G."/>
            <person name="Brambilla E."/>
            <person name="Klenk H.-P."/>
            <person name="Eisen J.A."/>
        </authorList>
    </citation>
    <scope>NUCLEOTIDE SEQUENCE [LARGE SCALE GENOMIC DNA]</scope>
    <source>
        <strain evidence="9">ATCC 33744 / DSM 2228 / GSL</strain>
    </source>
</reference>
<protein>
    <recommendedName>
        <fullName evidence="3">Replication-associated recombination protein A</fullName>
    </recommendedName>
</protein>
<reference evidence="8 9" key="2">
    <citation type="journal article" date="2011" name="Stand. Genomic Sci.">
        <title>Complete genome sequence of the extremely halophilic Halanaerobium praevalens type strain (GSL).</title>
        <authorList>
            <person name="Ivanova N."/>
            <person name="Sikorski J."/>
            <person name="Chertkov O."/>
            <person name="Nolan M."/>
            <person name="Lucas S."/>
            <person name="Hammon N."/>
            <person name="Deshpande S."/>
            <person name="Cheng J.F."/>
            <person name="Tapia R."/>
            <person name="Han C."/>
            <person name="Goodwin L."/>
            <person name="Pitluck S."/>
            <person name="Huntemann M."/>
            <person name="Liolios K."/>
            <person name="Pagani I."/>
            <person name="Mavromatis K."/>
            <person name="Ovchinikova G."/>
            <person name="Pati A."/>
            <person name="Chen A."/>
            <person name="Palaniappan K."/>
            <person name="Land M."/>
            <person name="Hauser L."/>
            <person name="Brambilla E.M."/>
            <person name="Kannan K.P."/>
            <person name="Rohde M."/>
            <person name="Tindall B.J."/>
            <person name="Goker M."/>
            <person name="Detter J.C."/>
            <person name="Woyke T."/>
            <person name="Bristow J."/>
            <person name="Eisen J.A."/>
            <person name="Markowitz V."/>
            <person name="Hugenholtz P."/>
            <person name="Kyrpides N.C."/>
            <person name="Klenk H.P."/>
            <person name="Lapidus A."/>
        </authorList>
    </citation>
    <scope>NUCLEOTIDE SEQUENCE [LARGE SCALE GENOMIC DNA]</scope>
    <source>
        <strain evidence="9">ATCC 33744 / DSM 2228 / GSL</strain>
    </source>
</reference>
<dbReference type="Pfam" id="PF16193">
    <property type="entry name" value="AAA_assoc_2"/>
    <property type="match status" value="1"/>
</dbReference>
<name>E3DQF2_HALPG</name>
<keyword evidence="5" id="KW-0547">Nucleotide-binding</keyword>
<dbReference type="GO" id="GO:0003677">
    <property type="term" value="F:DNA binding"/>
    <property type="evidence" value="ECO:0007669"/>
    <property type="project" value="InterPro"/>
</dbReference>
<dbReference type="SUPFAM" id="SSF48019">
    <property type="entry name" value="post-AAA+ oligomerization domain-like"/>
    <property type="match status" value="1"/>
</dbReference>
<dbReference type="FunFam" id="1.20.272.10:FF:000001">
    <property type="entry name" value="Putative AAA family ATPase"/>
    <property type="match status" value="1"/>
</dbReference>
<dbReference type="GO" id="GO:0017116">
    <property type="term" value="F:single-stranded DNA helicase activity"/>
    <property type="evidence" value="ECO:0007669"/>
    <property type="project" value="TreeGrafter"/>
</dbReference>
<dbReference type="GO" id="GO:0000731">
    <property type="term" value="P:DNA synthesis involved in DNA repair"/>
    <property type="evidence" value="ECO:0007669"/>
    <property type="project" value="TreeGrafter"/>
</dbReference>
<dbReference type="EMBL" id="CP002175">
    <property type="protein sequence ID" value="ADO76848.1"/>
    <property type="molecule type" value="Genomic_DNA"/>
</dbReference>
<sequence>MNLFENEAKAEKNDHPLAYRMRPQSLAEFYGQAEIVGENKLLSRAIKADRLQSLIFYGPPGTGKTSLAQVIANQTEADFVKLNAVTAGVKDIREVIKKAKSNRNLYNSKTILFIDEIHRFNKSQQDALLPSVEKGTIIMIGATTENPYFEVNSPLLSRSRIFRLEKLNSDQIVLILKAALKNRKRGLGKLNIEIKPKLLNFIGQLANGDARVALNTLELAVLTTPPNKKGIIKLTKTIIEESMQKKILNYDRSGDQHYDIVSAFIKSMRGSDPDAAIYWLARMIVSGEDPKFIARRVIIHAAEDVGMADPHALLIAESAARAVEQIGFPEARIPLAEAVIYIATAPKSNSVIKAIDSAIDYVENNRARSVPSHLKDNHYQGASNLGHGIDYKYPHDYEHNYIKQNYLPEKMKKICFYEPSEMGREKNTTKFLNYLKNITKSEDDSDV</sequence>
<dbReference type="InterPro" id="IPR027417">
    <property type="entry name" value="P-loop_NTPase"/>
</dbReference>
<dbReference type="InterPro" id="IPR032423">
    <property type="entry name" value="AAA_assoc_2"/>
</dbReference>
<dbReference type="InterPro" id="IPR021886">
    <property type="entry name" value="MgsA_C"/>
</dbReference>
<organism evidence="8 9">
    <name type="scientific">Halanaerobium praevalens (strain ATCC 33744 / DSM 2228 / GSL)</name>
    <dbReference type="NCBI Taxonomy" id="572479"/>
    <lineage>
        <taxon>Bacteria</taxon>
        <taxon>Bacillati</taxon>
        <taxon>Bacillota</taxon>
        <taxon>Clostridia</taxon>
        <taxon>Halanaerobiales</taxon>
        <taxon>Halanaerobiaceae</taxon>
        <taxon>Halanaerobium</taxon>
    </lineage>
</organism>
<evidence type="ECO:0000256" key="2">
    <source>
        <dbReference type="ARBA" id="ARBA00008959"/>
    </source>
</evidence>
<dbReference type="FunFam" id="1.10.8.60:FF:000029">
    <property type="entry name" value="Replication-associated recombination protein A"/>
    <property type="match status" value="1"/>
</dbReference>
<evidence type="ECO:0000313" key="9">
    <source>
        <dbReference type="Proteomes" id="UP000006866"/>
    </source>
</evidence>
<dbReference type="OrthoDB" id="9778364at2"/>
<dbReference type="STRING" id="572479.Hprae_0694"/>
<proteinExistence type="inferred from homology"/>
<evidence type="ECO:0000313" key="8">
    <source>
        <dbReference type="EMBL" id="ADO76848.1"/>
    </source>
</evidence>
<gene>
    <name evidence="8" type="ordered locus">Hprae_0694</name>
</gene>
<dbReference type="RefSeq" id="WP_014552881.1">
    <property type="nucleotide sequence ID" value="NC_017455.1"/>
</dbReference>
<keyword evidence="9" id="KW-1185">Reference proteome</keyword>
<dbReference type="CDD" id="cd00009">
    <property type="entry name" value="AAA"/>
    <property type="match status" value="1"/>
</dbReference>
<dbReference type="PANTHER" id="PTHR13779">
    <property type="entry name" value="WERNER HELICASE-INTERACTING PROTEIN 1 FAMILY MEMBER"/>
    <property type="match status" value="1"/>
</dbReference>
<dbReference type="Gene3D" id="1.10.8.60">
    <property type="match status" value="1"/>
</dbReference>
<evidence type="ECO:0000256" key="3">
    <source>
        <dbReference type="ARBA" id="ARBA00020776"/>
    </source>
</evidence>
<dbReference type="GO" id="GO:0006261">
    <property type="term" value="P:DNA-templated DNA replication"/>
    <property type="evidence" value="ECO:0007669"/>
    <property type="project" value="TreeGrafter"/>
</dbReference>
<dbReference type="SMART" id="SM00382">
    <property type="entry name" value="AAA"/>
    <property type="match status" value="1"/>
</dbReference>
<feature type="domain" description="AAA+ ATPase" evidence="7">
    <location>
        <begin position="50"/>
        <end position="168"/>
    </location>
</feature>
<comment type="similarity">
    <text evidence="2">Belongs to the AAA ATPase family. RarA/MGS1/WRNIP1 subfamily.</text>
</comment>
<dbReference type="Pfam" id="PF00004">
    <property type="entry name" value="AAA"/>
    <property type="match status" value="1"/>
</dbReference>
<evidence type="ECO:0000256" key="1">
    <source>
        <dbReference type="ARBA" id="ARBA00002393"/>
    </source>
</evidence>
<evidence type="ECO:0000256" key="4">
    <source>
        <dbReference type="ARBA" id="ARBA00022705"/>
    </source>
</evidence>
<dbReference type="HOGENOM" id="CLU_017985_0_3_9"/>
<dbReference type="InterPro" id="IPR003959">
    <property type="entry name" value="ATPase_AAA_core"/>
</dbReference>
<dbReference type="GO" id="GO:0008047">
    <property type="term" value="F:enzyme activator activity"/>
    <property type="evidence" value="ECO:0007669"/>
    <property type="project" value="TreeGrafter"/>
</dbReference>
<dbReference type="InterPro" id="IPR051314">
    <property type="entry name" value="AAA_ATPase_RarA/MGS1/WRNIP1"/>
</dbReference>
<dbReference type="SUPFAM" id="SSF52540">
    <property type="entry name" value="P-loop containing nucleoside triphosphate hydrolases"/>
    <property type="match status" value="1"/>
</dbReference>
<dbReference type="Gene3D" id="3.40.50.300">
    <property type="entry name" value="P-loop containing nucleotide triphosphate hydrolases"/>
    <property type="match status" value="1"/>
</dbReference>
<dbReference type="PANTHER" id="PTHR13779:SF7">
    <property type="entry name" value="ATPASE WRNIP1"/>
    <property type="match status" value="1"/>
</dbReference>
<comment type="function">
    <text evidence="1">DNA-dependent ATPase that plays important roles in cellular responses to stalled DNA replication processes.</text>
</comment>
<dbReference type="PATRIC" id="fig|572479.3.peg.700"/>
<dbReference type="Pfam" id="PF12002">
    <property type="entry name" value="MgsA_C"/>
    <property type="match status" value="1"/>
</dbReference>
<dbReference type="Gene3D" id="1.10.3710.10">
    <property type="entry name" value="DNA polymerase III clamp loader subunits, C-terminal domain"/>
    <property type="match status" value="1"/>
</dbReference>
<dbReference type="AlphaFoldDB" id="E3DQF2"/>
<dbReference type="FunFam" id="1.10.3710.10:FF:000003">
    <property type="entry name" value="ATPase, AAA family protein"/>
    <property type="match status" value="1"/>
</dbReference>
<dbReference type="eggNOG" id="COG2256">
    <property type="taxonomic scope" value="Bacteria"/>
</dbReference>
<dbReference type="InterPro" id="IPR008921">
    <property type="entry name" value="DNA_pol3_clamp-load_cplx_C"/>
</dbReference>
<dbReference type="FunFam" id="3.40.50.300:FF:000137">
    <property type="entry name" value="Replication-associated recombination protein A"/>
    <property type="match status" value="1"/>
</dbReference>
<dbReference type="Gene3D" id="1.20.272.10">
    <property type="match status" value="1"/>
</dbReference>
<dbReference type="InterPro" id="IPR003593">
    <property type="entry name" value="AAA+_ATPase"/>
</dbReference>
<dbReference type="GO" id="GO:0016887">
    <property type="term" value="F:ATP hydrolysis activity"/>
    <property type="evidence" value="ECO:0007669"/>
    <property type="project" value="InterPro"/>
</dbReference>
<keyword evidence="6" id="KW-0067">ATP-binding</keyword>